<gene>
    <name evidence="5" type="ORF">BDK51DRAFT_37278</name>
</gene>
<keyword evidence="2" id="KW-0802">TPR repeat</keyword>
<dbReference type="GO" id="GO:0005634">
    <property type="term" value="C:nucleus"/>
    <property type="evidence" value="ECO:0007669"/>
    <property type="project" value="TreeGrafter"/>
</dbReference>
<dbReference type="PANTHER" id="PTHR46035:SF1">
    <property type="entry name" value="TETRATRICOPEPTIDE REPEAT PROTEIN 4"/>
    <property type="match status" value="1"/>
</dbReference>
<dbReference type="GO" id="GO:0006457">
    <property type="term" value="P:protein folding"/>
    <property type="evidence" value="ECO:0007669"/>
    <property type="project" value="TreeGrafter"/>
</dbReference>
<evidence type="ECO:0000256" key="2">
    <source>
        <dbReference type="ARBA" id="ARBA00022803"/>
    </source>
</evidence>
<dbReference type="GO" id="GO:0030544">
    <property type="term" value="F:Hsp70 protein binding"/>
    <property type="evidence" value="ECO:0007669"/>
    <property type="project" value="TreeGrafter"/>
</dbReference>
<evidence type="ECO:0000256" key="3">
    <source>
        <dbReference type="SAM" id="MobiDB-lite"/>
    </source>
</evidence>
<evidence type="ECO:0000313" key="6">
    <source>
        <dbReference type="Proteomes" id="UP000269721"/>
    </source>
</evidence>
<dbReference type="GO" id="GO:0005829">
    <property type="term" value="C:cytosol"/>
    <property type="evidence" value="ECO:0007669"/>
    <property type="project" value="TreeGrafter"/>
</dbReference>
<dbReference type="AlphaFoldDB" id="A0A4P9VW52"/>
<dbReference type="Pfam" id="PF18972">
    <property type="entry name" value="Wheel"/>
    <property type="match status" value="1"/>
</dbReference>
<keyword evidence="6" id="KW-1185">Reference proteome</keyword>
<keyword evidence="1" id="KW-0677">Repeat</keyword>
<accession>A0A4P9VW52</accession>
<dbReference type="CDD" id="cd21380">
    <property type="entry name" value="CTWD_Cns1"/>
    <property type="match status" value="1"/>
</dbReference>
<dbReference type="GO" id="GO:0051879">
    <property type="term" value="F:Hsp90 protein binding"/>
    <property type="evidence" value="ECO:0007669"/>
    <property type="project" value="InterPro"/>
</dbReference>
<name>A0A4P9VW52_9FUNG</name>
<evidence type="ECO:0000259" key="4">
    <source>
        <dbReference type="Pfam" id="PF18972"/>
    </source>
</evidence>
<proteinExistence type="predicted"/>
<evidence type="ECO:0000313" key="5">
    <source>
        <dbReference type="EMBL" id="RKO83911.1"/>
    </source>
</evidence>
<feature type="domain" description="Cns1/TTC4 wheel" evidence="4">
    <location>
        <begin position="41"/>
        <end position="147"/>
    </location>
</feature>
<protein>
    <recommendedName>
        <fullName evidence="4">Cns1/TTC4 wheel domain-containing protein</fullName>
    </recommendedName>
</protein>
<sequence length="161" mass="18183">MINSASPPKPEDLDSDNEDAQPPAPHPRVHPDHPPTLDPETNRLTWPVLLAYPEYNQTDLIAAFHEDSTFADQLDVVFEHPPEWDARGEYRDAAALDVYFEAETDDGIGKRLMRIGRELTLGEVVADLAYRIVDGVAVFLVVPRGTEFAKKFKRRYKAAKK</sequence>
<feature type="region of interest" description="Disordered" evidence="3">
    <location>
        <begin position="1"/>
        <end position="41"/>
    </location>
</feature>
<reference evidence="6" key="1">
    <citation type="journal article" date="2018" name="Nat. Microbiol.">
        <title>Leveraging single-cell genomics to expand the fungal tree of life.</title>
        <authorList>
            <person name="Ahrendt S.R."/>
            <person name="Quandt C.A."/>
            <person name="Ciobanu D."/>
            <person name="Clum A."/>
            <person name="Salamov A."/>
            <person name="Andreopoulos B."/>
            <person name="Cheng J.F."/>
            <person name="Woyke T."/>
            <person name="Pelin A."/>
            <person name="Henrissat B."/>
            <person name="Reynolds N.K."/>
            <person name="Benny G.L."/>
            <person name="Smith M.E."/>
            <person name="James T.Y."/>
            <person name="Grigoriev I.V."/>
        </authorList>
    </citation>
    <scope>NUCLEOTIDE SEQUENCE [LARGE SCALE GENOMIC DNA]</scope>
</reference>
<evidence type="ECO:0000256" key="1">
    <source>
        <dbReference type="ARBA" id="ARBA00022737"/>
    </source>
</evidence>
<dbReference type="OrthoDB" id="420195at2759"/>
<dbReference type="Proteomes" id="UP000269721">
    <property type="component" value="Unassembled WGS sequence"/>
</dbReference>
<dbReference type="InterPro" id="IPR044059">
    <property type="entry name" value="Csn1/TTC4_wheel"/>
</dbReference>
<dbReference type="PANTHER" id="PTHR46035">
    <property type="entry name" value="TETRATRICOPEPTIDE REPEAT PROTEIN 4"/>
    <property type="match status" value="1"/>
</dbReference>
<dbReference type="EMBL" id="ML000702">
    <property type="protein sequence ID" value="RKO83911.1"/>
    <property type="molecule type" value="Genomic_DNA"/>
</dbReference>
<organism evidence="5 6">
    <name type="scientific">Blyttiomyces helicus</name>
    <dbReference type="NCBI Taxonomy" id="388810"/>
    <lineage>
        <taxon>Eukaryota</taxon>
        <taxon>Fungi</taxon>
        <taxon>Fungi incertae sedis</taxon>
        <taxon>Chytridiomycota</taxon>
        <taxon>Chytridiomycota incertae sedis</taxon>
        <taxon>Chytridiomycetes</taxon>
        <taxon>Chytridiomycetes incertae sedis</taxon>
        <taxon>Blyttiomyces</taxon>
    </lineage>
</organism>